<dbReference type="AlphaFoldDB" id="A0AA88A612"/>
<keyword evidence="2" id="KW-1185">Reference proteome</keyword>
<sequence>MNEIVGGGMWLSCTEKVLQQLGFGNPVSPDEVSYFYAELAVTLVLLNLGPRLIGKIH</sequence>
<evidence type="ECO:0000313" key="2">
    <source>
        <dbReference type="Proteomes" id="UP001187192"/>
    </source>
</evidence>
<organism evidence="1 2">
    <name type="scientific">Ficus carica</name>
    <name type="common">Common fig</name>
    <dbReference type="NCBI Taxonomy" id="3494"/>
    <lineage>
        <taxon>Eukaryota</taxon>
        <taxon>Viridiplantae</taxon>
        <taxon>Streptophyta</taxon>
        <taxon>Embryophyta</taxon>
        <taxon>Tracheophyta</taxon>
        <taxon>Spermatophyta</taxon>
        <taxon>Magnoliopsida</taxon>
        <taxon>eudicotyledons</taxon>
        <taxon>Gunneridae</taxon>
        <taxon>Pentapetalae</taxon>
        <taxon>rosids</taxon>
        <taxon>fabids</taxon>
        <taxon>Rosales</taxon>
        <taxon>Moraceae</taxon>
        <taxon>Ficeae</taxon>
        <taxon>Ficus</taxon>
    </lineage>
</organism>
<comment type="caution">
    <text evidence="1">The sequence shown here is derived from an EMBL/GenBank/DDBJ whole genome shotgun (WGS) entry which is preliminary data.</text>
</comment>
<evidence type="ECO:0000313" key="1">
    <source>
        <dbReference type="EMBL" id="GMN46355.1"/>
    </source>
</evidence>
<protein>
    <submittedName>
        <fullName evidence="1">Uncharacterized protein</fullName>
    </submittedName>
</protein>
<accession>A0AA88A612</accession>
<dbReference type="Proteomes" id="UP001187192">
    <property type="component" value="Unassembled WGS sequence"/>
</dbReference>
<proteinExistence type="predicted"/>
<dbReference type="EMBL" id="BTGU01000022">
    <property type="protein sequence ID" value="GMN46355.1"/>
    <property type="molecule type" value="Genomic_DNA"/>
</dbReference>
<reference evidence="1" key="1">
    <citation type="submission" date="2023-07" db="EMBL/GenBank/DDBJ databases">
        <title>draft genome sequence of fig (Ficus carica).</title>
        <authorList>
            <person name="Takahashi T."/>
            <person name="Nishimura K."/>
        </authorList>
    </citation>
    <scope>NUCLEOTIDE SEQUENCE</scope>
</reference>
<gene>
    <name evidence="1" type="ORF">TIFTF001_015546</name>
</gene>
<name>A0AA88A612_FICCA</name>